<keyword evidence="3" id="KW-0963">Cytoplasm</keyword>
<name>A0A5E4PI33_9COXI</name>
<dbReference type="KEGG" id="asip:AQUSIP_19010"/>
<dbReference type="EMBL" id="LR699119">
    <property type="protein sequence ID" value="VVC76584.1"/>
    <property type="molecule type" value="Genomic_DNA"/>
</dbReference>
<keyword evidence="3" id="KW-0820">tRNA-binding</keyword>
<keyword evidence="3" id="KW-0694">RNA-binding</keyword>
<dbReference type="HAMAP" id="MF_00518">
    <property type="entry name" value="Deacylase_Dtd"/>
    <property type="match status" value="1"/>
</dbReference>
<dbReference type="InterPro" id="IPR023509">
    <property type="entry name" value="DTD-like_sf"/>
</dbReference>
<reference evidence="4 5" key="1">
    <citation type="submission" date="2019-08" db="EMBL/GenBank/DDBJ databases">
        <authorList>
            <person name="Guy L."/>
        </authorList>
    </citation>
    <scope>NUCLEOTIDE SEQUENCE [LARGE SCALE GENOMIC DNA]</scope>
    <source>
        <strain evidence="4 5">SGT-108</strain>
    </source>
</reference>
<evidence type="ECO:0000256" key="3">
    <source>
        <dbReference type="HAMAP-Rule" id="MF_00518"/>
    </source>
</evidence>
<comment type="catalytic activity">
    <reaction evidence="3">
        <text>a D-aminoacyl-tRNA + H2O = a tRNA + a D-alpha-amino acid + H(+)</text>
        <dbReference type="Rhea" id="RHEA:13953"/>
        <dbReference type="Rhea" id="RHEA-COMP:10123"/>
        <dbReference type="Rhea" id="RHEA-COMP:10124"/>
        <dbReference type="ChEBI" id="CHEBI:15377"/>
        <dbReference type="ChEBI" id="CHEBI:15378"/>
        <dbReference type="ChEBI" id="CHEBI:59871"/>
        <dbReference type="ChEBI" id="CHEBI:78442"/>
        <dbReference type="ChEBI" id="CHEBI:79333"/>
        <dbReference type="EC" id="3.1.1.96"/>
    </reaction>
</comment>
<dbReference type="GO" id="GO:0019478">
    <property type="term" value="P:D-amino acid catabolic process"/>
    <property type="evidence" value="ECO:0007669"/>
    <property type="project" value="UniProtKB-UniRule"/>
</dbReference>
<dbReference type="GO" id="GO:0106026">
    <property type="term" value="F:Gly-tRNA(Ala) deacylase activity"/>
    <property type="evidence" value="ECO:0007669"/>
    <property type="project" value="UniProtKB-UniRule"/>
</dbReference>
<dbReference type="GO" id="GO:0000049">
    <property type="term" value="F:tRNA binding"/>
    <property type="evidence" value="ECO:0007669"/>
    <property type="project" value="UniProtKB-UniRule"/>
</dbReference>
<gene>
    <name evidence="3 4" type="primary">dtd</name>
    <name evidence="4" type="ORF">AQUSIP_19010</name>
</gene>
<comment type="function">
    <text evidence="3">An aminoacyl-tRNA editing enzyme that deacylates mischarged D-aminoacyl-tRNAs. Also deacylates mischarged glycyl-tRNA(Ala), protecting cells against glycine mischarging by AlaRS. Acts via tRNA-based rather than protein-based catalysis; rejects L-amino acids rather than detecting D-amino acids in the active site. By recycling D-aminoacyl-tRNA to D-amino acids and free tRNA molecules, this enzyme counteracts the toxicity associated with the formation of D-aminoacyl-tRNA entities in vivo and helps enforce protein L-homochirality.</text>
</comment>
<dbReference type="Proteomes" id="UP000324194">
    <property type="component" value="Chromosome 1"/>
</dbReference>
<comment type="subunit">
    <text evidence="3">Homodimer.</text>
</comment>
<evidence type="ECO:0000313" key="5">
    <source>
        <dbReference type="Proteomes" id="UP000324194"/>
    </source>
</evidence>
<comment type="similarity">
    <text evidence="1 3">Belongs to the DTD family.</text>
</comment>
<organism evidence="4 5">
    <name type="scientific">Aquicella siphonis</name>
    <dbReference type="NCBI Taxonomy" id="254247"/>
    <lineage>
        <taxon>Bacteria</taxon>
        <taxon>Pseudomonadati</taxon>
        <taxon>Pseudomonadota</taxon>
        <taxon>Gammaproteobacteria</taxon>
        <taxon>Legionellales</taxon>
        <taxon>Coxiellaceae</taxon>
        <taxon>Aquicella</taxon>
    </lineage>
</organism>
<dbReference type="Pfam" id="PF02580">
    <property type="entry name" value="Tyr_Deacylase"/>
    <property type="match status" value="1"/>
</dbReference>
<comment type="domain">
    <text evidence="3">A Gly-cisPro motif from one monomer fits into the active site of the other monomer to allow specific chiral rejection of L-amino acids.</text>
</comment>
<dbReference type="EC" id="3.1.1.96" evidence="3"/>
<dbReference type="SUPFAM" id="SSF69500">
    <property type="entry name" value="DTD-like"/>
    <property type="match status" value="1"/>
</dbReference>
<sequence length="158" mass="17291">MDLRGFRMLSLIQLVTHARVDIAGATAAAISKGITALVGIEKSDTEIEARKMVERILQYRIFPDNQGRMNLSLRDVQGDLLIVPQLTLVAETNKGTRPGFSAGMAPEAGKKLFEYLVTHARQQYARVEAGVFGAYMQVSLCNDGPVTFLLKAESRHAG</sequence>
<dbReference type="EC" id="3.1.1.-" evidence="3"/>
<dbReference type="InterPro" id="IPR003732">
    <property type="entry name" value="Daa-tRNA_deacyls_DTD"/>
</dbReference>
<keyword evidence="2 3" id="KW-0378">Hydrolase</keyword>
<feature type="short sequence motif" description="Gly-cisPro motif, important for rejection of L-amino acids" evidence="3">
    <location>
        <begin position="144"/>
        <end position="145"/>
    </location>
</feature>
<keyword evidence="5" id="KW-1185">Reference proteome</keyword>
<comment type="subcellular location">
    <subcellularLocation>
        <location evidence="3">Cytoplasm</location>
    </subcellularLocation>
</comment>
<dbReference type="AlphaFoldDB" id="A0A5E4PI33"/>
<evidence type="ECO:0000256" key="2">
    <source>
        <dbReference type="ARBA" id="ARBA00022801"/>
    </source>
</evidence>
<proteinExistence type="inferred from homology"/>
<dbReference type="Gene3D" id="3.50.80.10">
    <property type="entry name" value="D-tyrosyl-tRNA(Tyr) deacylase"/>
    <property type="match status" value="1"/>
</dbReference>
<dbReference type="PANTHER" id="PTHR10472">
    <property type="entry name" value="D-TYROSYL-TRNA TYR DEACYLASE"/>
    <property type="match status" value="1"/>
</dbReference>
<evidence type="ECO:0000256" key="1">
    <source>
        <dbReference type="ARBA" id="ARBA00009673"/>
    </source>
</evidence>
<evidence type="ECO:0000313" key="4">
    <source>
        <dbReference type="EMBL" id="VVC76584.1"/>
    </source>
</evidence>
<dbReference type="NCBIfam" id="TIGR00256">
    <property type="entry name" value="D-aminoacyl-tRNA deacylase"/>
    <property type="match status" value="1"/>
</dbReference>
<comment type="catalytic activity">
    <reaction evidence="3">
        <text>glycyl-tRNA(Ala) + H2O = tRNA(Ala) + glycine + H(+)</text>
        <dbReference type="Rhea" id="RHEA:53744"/>
        <dbReference type="Rhea" id="RHEA-COMP:9657"/>
        <dbReference type="Rhea" id="RHEA-COMP:13640"/>
        <dbReference type="ChEBI" id="CHEBI:15377"/>
        <dbReference type="ChEBI" id="CHEBI:15378"/>
        <dbReference type="ChEBI" id="CHEBI:57305"/>
        <dbReference type="ChEBI" id="CHEBI:78442"/>
        <dbReference type="ChEBI" id="CHEBI:78522"/>
    </reaction>
</comment>
<dbReference type="GO" id="GO:0005737">
    <property type="term" value="C:cytoplasm"/>
    <property type="evidence" value="ECO:0007669"/>
    <property type="project" value="UniProtKB-SubCell"/>
</dbReference>
<dbReference type="PANTHER" id="PTHR10472:SF5">
    <property type="entry name" value="D-AMINOACYL-TRNA DEACYLASE 1"/>
    <property type="match status" value="1"/>
</dbReference>
<dbReference type="GO" id="GO:0043908">
    <property type="term" value="F:Ser(Gly)-tRNA(Ala) hydrolase activity"/>
    <property type="evidence" value="ECO:0007669"/>
    <property type="project" value="UniProtKB-UniRule"/>
</dbReference>
<accession>A0A5E4PI33</accession>
<protein>
    <recommendedName>
        <fullName evidence="3">D-aminoacyl-tRNA deacylase</fullName>
        <shortName evidence="3">DTD</shortName>
        <ecNumber evidence="3">3.1.1.96</ecNumber>
    </recommendedName>
    <alternativeName>
        <fullName evidence="3">Gly-tRNA(Ala) deacylase</fullName>
        <ecNumber evidence="3">3.1.1.-</ecNumber>
    </alternativeName>
</protein>
<dbReference type="FunFam" id="3.50.80.10:FF:000001">
    <property type="entry name" value="D-aminoacyl-tRNA deacylase"/>
    <property type="match status" value="1"/>
</dbReference>
<dbReference type="GO" id="GO:0051500">
    <property type="term" value="F:D-tyrosyl-tRNA(Tyr) deacylase activity"/>
    <property type="evidence" value="ECO:0007669"/>
    <property type="project" value="TreeGrafter"/>
</dbReference>